<sequence length="350" mass="40324">MALFHPIHAWLLISFVIPFSLLFASFLHRCSSLLLRRCSLPIGLEVTTFFDWKLQWEVACYEGNFLPFMRIAVQVRSFDDVPFLLDWKLRHFLIGSSNGSSLAVKVTFSLSHVAVGVRSFDDVPFLLDRKFRTFFYWKLTVKVTFSLLCVAVRARSFNDVPFLLDRKLPHFFIGSNNGSSLAVKLSSSLHFFDVNVESPVIPIWVSFPNLRPHFFSPRILHRLGLLFCRPLKMDNAIASRSHPSITHIFVKLDITKCYSDRVWLGPEKFGYVQYVEMEVFLFFCSHYKSLGHSNLDCHVLHPPPTVNSNHAKFGSNETYFSADVGQDNITIAHSPIITPMEKMLWRLMLL</sequence>
<name>A0AAV7GKN9_DENCH</name>
<gene>
    <name evidence="2" type="ORF">IEQ34_014151</name>
</gene>
<dbReference type="Proteomes" id="UP000775213">
    <property type="component" value="Unassembled WGS sequence"/>
</dbReference>
<accession>A0AAV7GKN9</accession>
<evidence type="ECO:0000256" key="1">
    <source>
        <dbReference type="SAM" id="Phobius"/>
    </source>
</evidence>
<dbReference type="EMBL" id="JAGFBR010000013">
    <property type="protein sequence ID" value="KAH0456244.1"/>
    <property type="molecule type" value="Genomic_DNA"/>
</dbReference>
<evidence type="ECO:0000313" key="3">
    <source>
        <dbReference type="Proteomes" id="UP000775213"/>
    </source>
</evidence>
<keyword evidence="1" id="KW-1133">Transmembrane helix</keyword>
<keyword evidence="1" id="KW-0472">Membrane</keyword>
<reference evidence="2 3" key="1">
    <citation type="journal article" date="2021" name="Hortic Res">
        <title>Chromosome-scale assembly of the Dendrobium chrysotoxum genome enhances the understanding of orchid evolution.</title>
        <authorList>
            <person name="Zhang Y."/>
            <person name="Zhang G.Q."/>
            <person name="Zhang D."/>
            <person name="Liu X.D."/>
            <person name="Xu X.Y."/>
            <person name="Sun W.H."/>
            <person name="Yu X."/>
            <person name="Zhu X."/>
            <person name="Wang Z.W."/>
            <person name="Zhao X."/>
            <person name="Zhong W.Y."/>
            <person name="Chen H."/>
            <person name="Yin W.L."/>
            <person name="Huang T."/>
            <person name="Niu S.C."/>
            <person name="Liu Z.J."/>
        </authorList>
    </citation>
    <scope>NUCLEOTIDE SEQUENCE [LARGE SCALE GENOMIC DNA]</scope>
    <source>
        <strain evidence="2">Lindl</strain>
    </source>
</reference>
<dbReference type="PANTHER" id="PTHR31286:SF180">
    <property type="entry name" value="OS10G0362600 PROTEIN"/>
    <property type="match status" value="1"/>
</dbReference>
<proteinExistence type="predicted"/>
<organism evidence="2 3">
    <name type="scientific">Dendrobium chrysotoxum</name>
    <name type="common">Orchid</name>
    <dbReference type="NCBI Taxonomy" id="161865"/>
    <lineage>
        <taxon>Eukaryota</taxon>
        <taxon>Viridiplantae</taxon>
        <taxon>Streptophyta</taxon>
        <taxon>Embryophyta</taxon>
        <taxon>Tracheophyta</taxon>
        <taxon>Spermatophyta</taxon>
        <taxon>Magnoliopsida</taxon>
        <taxon>Liliopsida</taxon>
        <taxon>Asparagales</taxon>
        <taxon>Orchidaceae</taxon>
        <taxon>Epidendroideae</taxon>
        <taxon>Malaxideae</taxon>
        <taxon>Dendrobiinae</taxon>
        <taxon>Dendrobium</taxon>
    </lineage>
</organism>
<comment type="caution">
    <text evidence="2">The sequence shown here is derived from an EMBL/GenBank/DDBJ whole genome shotgun (WGS) entry which is preliminary data.</text>
</comment>
<dbReference type="PANTHER" id="PTHR31286">
    <property type="entry name" value="GLYCINE-RICH CELL WALL STRUCTURAL PROTEIN 1.8-LIKE"/>
    <property type="match status" value="1"/>
</dbReference>
<keyword evidence="3" id="KW-1185">Reference proteome</keyword>
<evidence type="ECO:0000313" key="2">
    <source>
        <dbReference type="EMBL" id="KAH0456244.1"/>
    </source>
</evidence>
<dbReference type="InterPro" id="IPR040256">
    <property type="entry name" value="At4g02000-like"/>
</dbReference>
<dbReference type="AlphaFoldDB" id="A0AAV7GKN9"/>
<feature type="transmembrane region" description="Helical" evidence="1">
    <location>
        <begin position="6"/>
        <end position="27"/>
    </location>
</feature>
<evidence type="ECO:0008006" key="4">
    <source>
        <dbReference type="Google" id="ProtNLM"/>
    </source>
</evidence>
<keyword evidence="1" id="KW-0812">Transmembrane</keyword>
<protein>
    <recommendedName>
        <fullName evidence="4">DUF4283 domain-containing protein</fullName>
    </recommendedName>
</protein>